<dbReference type="PANTHER" id="PTHR23508">
    <property type="entry name" value="CARBOXYLIC ACID TRANSPORTER PROTEIN HOMOLOG"/>
    <property type="match status" value="1"/>
</dbReference>
<organism evidence="7 8">
    <name type="scientific">Bifidobacterium asteroides</name>
    <dbReference type="NCBI Taxonomy" id="1684"/>
    <lineage>
        <taxon>Bacteria</taxon>
        <taxon>Bacillati</taxon>
        <taxon>Actinomycetota</taxon>
        <taxon>Actinomycetes</taxon>
        <taxon>Bifidobacteriales</taxon>
        <taxon>Bifidobacteriaceae</taxon>
        <taxon>Bifidobacterium</taxon>
    </lineage>
</organism>
<dbReference type="SUPFAM" id="SSF103473">
    <property type="entry name" value="MFS general substrate transporter"/>
    <property type="match status" value="1"/>
</dbReference>
<feature type="transmembrane region" description="Helical" evidence="5">
    <location>
        <begin position="12"/>
        <end position="37"/>
    </location>
</feature>
<comment type="caution">
    <text evidence="7">The sequence shown here is derived from an EMBL/GenBank/DDBJ whole genome shotgun (WGS) entry which is preliminary data.</text>
</comment>
<dbReference type="InterPro" id="IPR020846">
    <property type="entry name" value="MFS_dom"/>
</dbReference>
<dbReference type="PROSITE" id="PS50850">
    <property type="entry name" value="MFS"/>
    <property type="match status" value="1"/>
</dbReference>
<feature type="transmembrane region" description="Helical" evidence="5">
    <location>
        <begin position="364"/>
        <end position="385"/>
    </location>
</feature>
<evidence type="ECO:0000256" key="2">
    <source>
        <dbReference type="ARBA" id="ARBA00022692"/>
    </source>
</evidence>
<dbReference type="EMBL" id="QGLK01000005">
    <property type="protein sequence ID" value="PXY86583.1"/>
    <property type="molecule type" value="Genomic_DNA"/>
</dbReference>
<evidence type="ECO:0000256" key="1">
    <source>
        <dbReference type="ARBA" id="ARBA00004651"/>
    </source>
</evidence>
<feature type="transmembrane region" description="Helical" evidence="5">
    <location>
        <begin position="269"/>
        <end position="290"/>
    </location>
</feature>
<dbReference type="OrthoDB" id="4008739at2"/>
<comment type="subcellular location">
    <subcellularLocation>
        <location evidence="1">Cell membrane</location>
        <topology evidence="1">Multi-pass membrane protein</topology>
    </subcellularLocation>
</comment>
<feature type="transmembrane region" description="Helical" evidence="5">
    <location>
        <begin position="302"/>
        <end position="319"/>
    </location>
</feature>
<sequence>MAKNSSRLDRRYWLLSANAGMASYLDAAILVSTGIALPLWTHSIGLSTWWTGAVSTMLTLAVAVGSFFGGRLSDIFGRVSVFNLDILFVVVGALMAAFAPNQTVLICALIICGLASGADLPTSLAVISERVPKDVQGRIVSSTELFWIGGIIVSQAIGLGVSGMGSGGIIVLFGFIALVALVTWLVRVASKSFKRVENDLYHENSAIQAKQPDQSASDAYPLSELVHKSRYLIPMLLLTFYYLMWNLPANTWGSFQTYYMVEIGGKSQAFATACGLIANILTLIATYCVFMKLADTKYRYTVLFFGVTCGIAAFVVSAFAGGQWLVFTICYFVFSATNCLHGESVYKIWSQQFFPSNARATATGFTYAIVRFFTALFGFVTPTIMAFSPTLLLWLLVLFLVLSLITALATLKFIQAYRIPDPVLNQDNS</sequence>
<dbReference type="PANTHER" id="PTHR23508:SF10">
    <property type="entry name" value="CARBOXYLIC ACID TRANSPORTER PROTEIN HOMOLOG"/>
    <property type="match status" value="1"/>
</dbReference>
<feature type="transmembrane region" description="Helical" evidence="5">
    <location>
        <begin position="391"/>
        <end position="411"/>
    </location>
</feature>
<dbReference type="InterPro" id="IPR036259">
    <property type="entry name" value="MFS_trans_sf"/>
</dbReference>
<evidence type="ECO:0000313" key="8">
    <source>
        <dbReference type="Proteomes" id="UP000248128"/>
    </source>
</evidence>
<dbReference type="InterPro" id="IPR011701">
    <property type="entry name" value="MFS"/>
</dbReference>
<feature type="transmembrane region" description="Helical" evidence="5">
    <location>
        <begin position="139"/>
        <end position="161"/>
    </location>
</feature>
<feature type="transmembrane region" description="Helical" evidence="5">
    <location>
        <begin position="231"/>
        <end position="249"/>
    </location>
</feature>
<dbReference type="Proteomes" id="UP000248128">
    <property type="component" value="Unassembled WGS sequence"/>
</dbReference>
<keyword evidence="2 5" id="KW-0812">Transmembrane</keyword>
<feature type="transmembrane region" description="Helical" evidence="5">
    <location>
        <begin position="325"/>
        <end position="343"/>
    </location>
</feature>
<evidence type="ECO:0000256" key="5">
    <source>
        <dbReference type="SAM" id="Phobius"/>
    </source>
</evidence>
<feature type="domain" description="Major facilitator superfamily (MFS) profile" evidence="6">
    <location>
        <begin position="12"/>
        <end position="418"/>
    </location>
</feature>
<dbReference type="GO" id="GO:0046943">
    <property type="term" value="F:carboxylic acid transmembrane transporter activity"/>
    <property type="evidence" value="ECO:0007669"/>
    <property type="project" value="TreeGrafter"/>
</dbReference>
<protein>
    <submittedName>
        <fullName evidence="7">MFS transporter</fullName>
    </submittedName>
</protein>
<feature type="transmembrane region" description="Helical" evidence="5">
    <location>
        <begin position="103"/>
        <end position="127"/>
    </location>
</feature>
<dbReference type="AlphaFoldDB" id="A0A318MJY1"/>
<feature type="transmembrane region" description="Helical" evidence="5">
    <location>
        <begin position="75"/>
        <end position="97"/>
    </location>
</feature>
<dbReference type="GO" id="GO:0005886">
    <property type="term" value="C:plasma membrane"/>
    <property type="evidence" value="ECO:0007669"/>
    <property type="project" value="UniProtKB-SubCell"/>
</dbReference>
<accession>A0A318MJY1</accession>
<evidence type="ECO:0000313" key="7">
    <source>
        <dbReference type="EMBL" id="PXY86583.1"/>
    </source>
</evidence>
<evidence type="ECO:0000259" key="6">
    <source>
        <dbReference type="PROSITE" id="PS50850"/>
    </source>
</evidence>
<reference evidence="7 8" key="1">
    <citation type="submission" date="2018-05" db="EMBL/GenBank/DDBJ databases">
        <title>Reference genomes for bee gut microbiota database.</title>
        <authorList>
            <person name="Ellegaard K.M."/>
        </authorList>
    </citation>
    <scope>NUCLEOTIDE SEQUENCE [LARGE SCALE GENOMIC DNA]</scope>
    <source>
        <strain evidence="7 8">ESL0199</strain>
    </source>
</reference>
<feature type="transmembrane region" description="Helical" evidence="5">
    <location>
        <begin position="49"/>
        <end position="68"/>
    </location>
</feature>
<feature type="transmembrane region" description="Helical" evidence="5">
    <location>
        <begin position="167"/>
        <end position="186"/>
    </location>
</feature>
<keyword evidence="4 5" id="KW-0472">Membrane</keyword>
<dbReference type="Gene3D" id="1.20.1250.20">
    <property type="entry name" value="MFS general substrate transporter like domains"/>
    <property type="match status" value="1"/>
</dbReference>
<keyword evidence="3 5" id="KW-1133">Transmembrane helix</keyword>
<gene>
    <name evidence="7" type="ORF">DKK74_07070</name>
</gene>
<evidence type="ECO:0000256" key="3">
    <source>
        <dbReference type="ARBA" id="ARBA00022989"/>
    </source>
</evidence>
<evidence type="ECO:0000256" key="4">
    <source>
        <dbReference type="ARBA" id="ARBA00023136"/>
    </source>
</evidence>
<name>A0A318MJY1_9BIFI</name>
<dbReference type="RefSeq" id="WP_110413419.1">
    <property type="nucleotide sequence ID" value="NZ_QGLK01000005.1"/>
</dbReference>
<proteinExistence type="predicted"/>
<dbReference type="Pfam" id="PF07690">
    <property type="entry name" value="MFS_1"/>
    <property type="match status" value="1"/>
</dbReference>